<evidence type="ECO:0000256" key="1">
    <source>
        <dbReference type="SAM" id="MobiDB-lite"/>
    </source>
</evidence>
<feature type="compositionally biased region" description="Basic and acidic residues" evidence="1">
    <location>
        <begin position="832"/>
        <end position="857"/>
    </location>
</feature>
<feature type="compositionally biased region" description="Low complexity" evidence="1">
    <location>
        <begin position="698"/>
        <end position="714"/>
    </location>
</feature>
<feature type="compositionally biased region" description="Basic and acidic residues" evidence="1">
    <location>
        <begin position="864"/>
        <end position="878"/>
    </location>
</feature>
<dbReference type="EMBL" id="JAEFCI010010004">
    <property type="protein sequence ID" value="KAG5457481.1"/>
    <property type="molecule type" value="Genomic_DNA"/>
</dbReference>
<dbReference type="GO" id="GO:0005771">
    <property type="term" value="C:multivesicular body"/>
    <property type="evidence" value="ECO:0007669"/>
    <property type="project" value="TreeGrafter"/>
</dbReference>
<name>A0A8H7ZQ68_9FUNG</name>
<feature type="region of interest" description="Disordered" evidence="1">
    <location>
        <begin position="746"/>
        <end position="786"/>
    </location>
</feature>
<sequence length="902" mass="93276">MPPPQTEAPMPPAAADPLRAYLESLPEWADQRRVDSLFSNLGRLQAANPVAYDRNVSFWKSLILTAADEGWSLESPARDGRGASLLVVTEESLAARFQRKGAAPVGLGAVLADMASSGEVAPLSTFTGRAPAGGSRGVWSASQSAAAWVFKSLVWAPLAWTFALVVPIDFESRKAAGSAGAGRNEAVVLVPALRVGEEGRRDERSHARLWSSRQLDFHYASVAHPITDNMMPVAELLSSMRLEPQGRQAIPLSEVDKNVVLQHWILSGTVVVEDVGEHGLGSVRNLRPSTGPIAKFRDNDRDGKRPLVLTKTDKGIAQIKRTRYLVAKQIEDLDLLAKARADVTVPHKKALALSSLRRKRLLSDVLLKRIGSLETLENVLLKIQTAATDGEVGIGVDLRTLQAYNVAADTLQSVLQSSGLDVGTVDAVLEKLSEAMADQREIEDAVHAGGEELRTAAGVEVDAAELDAELDELLRLDEEEKAKEREAAEAEKEKGRRPPLEGRGFAEPRAGVIADRIASEATVSGRDGPPVPTPLSKALPADDELAKGDAAKAKKAAWTAFFNFPNPPHVIGTRQQGGVGGIVVGGQAGVGRPARAAAAQEVSGIGAVGGGGDEEEEFRAAGRPAVVVAAAQADEATAGTRVGAACAVVLVPAPAGAAAGEVETEESEGDVARRLPAEPRAVGDEDDGGEDDSGGGNPETPQAEAAARRPAGAESPTPAPPQAHRFAGLRGSGRLAAAAAAAAAAGSSAEILTSSTTDVPAAAGRGAWTSEVDAQGSPAAAGPAAGPALLTAGFALLRVGSAALTAGSFTSTAGSVALTAAGAPSADSLAGRADDRAAGDARTEPGGEPERPRERRSMIPMPIRRPERTGPPPKRDAEAAEEAEAQLPPAPAAADAPQESRG</sequence>
<dbReference type="AlphaFoldDB" id="A0A8H7ZQ68"/>
<comment type="caution">
    <text evidence="2">The sequence shown here is derived from an EMBL/GenBank/DDBJ whole genome shotgun (WGS) entry which is preliminary data.</text>
</comment>
<dbReference type="GO" id="GO:0009898">
    <property type="term" value="C:cytoplasmic side of plasma membrane"/>
    <property type="evidence" value="ECO:0007669"/>
    <property type="project" value="TreeGrafter"/>
</dbReference>
<feature type="region of interest" description="Disordered" evidence="1">
    <location>
        <begin position="657"/>
        <end position="726"/>
    </location>
</feature>
<evidence type="ECO:0000313" key="2">
    <source>
        <dbReference type="EMBL" id="KAG5457481.1"/>
    </source>
</evidence>
<dbReference type="Pfam" id="PF03357">
    <property type="entry name" value="Snf7"/>
    <property type="match status" value="1"/>
</dbReference>
<feature type="compositionally biased region" description="Low complexity" evidence="1">
    <location>
        <begin position="774"/>
        <end position="786"/>
    </location>
</feature>
<feature type="compositionally biased region" description="Acidic residues" evidence="1">
    <location>
        <begin position="684"/>
        <end position="693"/>
    </location>
</feature>
<protein>
    <recommendedName>
        <fullName evidence="4">Charged multivesicular body protein 7</fullName>
    </recommendedName>
</protein>
<feature type="region of interest" description="Disordered" evidence="1">
    <location>
        <begin position="822"/>
        <end position="902"/>
    </location>
</feature>
<accession>A0A8H7ZQ68</accession>
<evidence type="ECO:0000313" key="3">
    <source>
        <dbReference type="Proteomes" id="UP000673691"/>
    </source>
</evidence>
<dbReference type="GO" id="GO:0006900">
    <property type="term" value="P:vesicle budding from membrane"/>
    <property type="evidence" value="ECO:0007669"/>
    <property type="project" value="TreeGrafter"/>
</dbReference>
<dbReference type="InterPro" id="IPR005024">
    <property type="entry name" value="Snf7_fam"/>
</dbReference>
<dbReference type="GO" id="GO:0032511">
    <property type="term" value="P:late endosome to vacuole transport via multivesicular body sorting pathway"/>
    <property type="evidence" value="ECO:0007669"/>
    <property type="project" value="TreeGrafter"/>
</dbReference>
<feature type="compositionally biased region" description="Low complexity" evidence="1">
    <location>
        <begin position="892"/>
        <end position="902"/>
    </location>
</feature>
<feature type="compositionally biased region" description="Basic and acidic residues" evidence="1">
    <location>
        <begin position="670"/>
        <end position="683"/>
    </location>
</feature>
<dbReference type="PANTHER" id="PTHR22761">
    <property type="entry name" value="CHARGED MULTIVESICULAR BODY PROTEIN"/>
    <property type="match status" value="1"/>
</dbReference>
<dbReference type="Pfam" id="PF25880">
    <property type="entry name" value="WHD_CHMP7_1st"/>
    <property type="match status" value="1"/>
</dbReference>
<proteinExistence type="predicted"/>
<evidence type="ECO:0008006" key="4">
    <source>
        <dbReference type="Google" id="ProtNLM"/>
    </source>
</evidence>
<reference evidence="2 3" key="1">
    <citation type="journal article" name="Sci. Rep.">
        <title>Genome-scale phylogenetic analyses confirm Olpidium as the closest living zoosporic fungus to the non-flagellated, terrestrial fungi.</title>
        <authorList>
            <person name="Chang Y."/>
            <person name="Rochon D."/>
            <person name="Sekimoto S."/>
            <person name="Wang Y."/>
            <person name="Chovatia M."/>
            <person name="Sandor L."/>
            <person name="Salamov A."/>
            <person name="Grigoriev I.V."/>
            <person name="Stajich J.E."/>
            <person name="Spatafora J.W."/>
        </authorList>
    </citation>
    <scope>NUCLEOTIDE SEQUENCE [LARGE SCALE GENOMIC DNA]</scope>
    <source>
        <strain evidence="2">S191</strain>
    </source>
</reference>
<dbReference type="OrthoDB" id="10250120at2759"/>
<gene>
    <name evidence="2" type="ORF">BJ554DRAFT_2492</name>
</gene>
<dbReference type="Proteomes" id="UP000673691">
    <property type="component" value="Unassembled WGS sequence"/>
</dbReference>
<keyword evidence="3" id="KW-1185">Reference proteome</keyword>
<feature type="compositionally biased region" description="Basic and acidic residues" evidence="1">
    <location>
        <begin position="477"/>
        <end position="506"/>
    </location>
</feature>
<feature type="non-terminal residue" evidence="2">
    <location>
        <position position="902"/>
    </location>
</feature>
<feature type="region of interest" description="Disordered" evidence="1">
    <location>
        <begin position="477"/>
        <end position="507"/>
    </location>
</feature>
<dbReference type="GO" id="GO:0000815">
    <property type="term" value="C:ESCRT III complex"/>
    <property type="evidence" value="ECO:0007669"/>
    <property type="project" value="TreeGrafter"/>
</dbReference>
<dbReference type="PANTHER" id="PTHR22761:SF96">
    <property type="entry name" value="BCDNA.GH08385"/>
    <property type="match status" value="1"/>
</dbReference>
<organism evidence="2 3">
    <name type="scientific">Olpidium bornovanus</name>
    <dbReference type="NCBI Taxonomy" id="278681"/>
    <lineage>
        <taxon>Eukaryota</taxon>
        <taxon>Fungi</taxon>
        <taxon>Fungi incertae sedis</taxon>
        <taxon>Olpidiomycota</taxon>
        <taxon>Olpidiomycotina</taxon>
        <taxon>Olpidiomycetes</taxon>
        <taxon>Olpidiales</taxon>
        <taxon>Olpidiaceae</taxon>
        <taxon>Olpidium</taxon>
    </lineage>
</organism>